<name>A0ABY2S202_9PSEU</name>
<reference evidence="1 2" key="1">
    <citation type="journal article" date="2015" name="Antonie Van Leeuwenhoek">
        <title>Prauserella endophytica sp. nov., an endophytic actinobacterium isolated from Tamarix taklamakanensis.</title>
        <authorList>
            <person name="Liu J.M."/>
            <person name="Habden X."/>
            <person name="Guo L."/>
            <person name="Tuo L."/>
            <person name="Jiang Z.K."/>
            <person name="Liu S.W."/>
            <person name="Liu X.F."/>
            <person name="Chen L."/>
            <person name="Li R.F."/>
            <person name="Zhang Y.Q."/>
            <person name="Sun C.H."/>
        </authorList>
    </citation>
    <scope>NUCLEOTIDE SEQUENCE [LARGE SCALE GENOMIC DNA]</scope>
    <source>
        <strain evidence="1 2">CGMCC 4.7182</strain>
    </source>
</reference>
<accession>A0ABY2S202</accession>
<dbReference type="Proteomes" id="UP000309992">
    <property type="component" value="Unassembled WGS sequence"/>
</dbReference>
<dbReference type="RefSeq" id="WP_137096178.1">
    <property type="nucleotide sequence ID" value="NZ_SWMS01000014.1"/>
</dbReference>
<organism evidence="1 2">
    <name type="scientific">Prauserella endophytica</name>
    <dbReference type="NCBI Taxonomy" id="1592324"/>
    <lineage>
        <taxon>Bacteria</taxon>
        <taxon>Bacillati</taxon>
        <taxon>Actinomycetota</taxon>
        <taxon>Actinomycetes</taxon>
        <taxon>Pseudonocardiales</taxon>
        <taxon>Pseudonocardiaceae</taxon>
        <taxon>Prauserella</taxon>
        <taxon>Prauserella coralliicola group</taxon>
    </lineage>
</organism>
<dbReference type="EMBL" id="SWMS01000014">
    <property type="protein sequence ID" value="TKG67046.1"/>
    <property type="molecule type" value="Genomic_DNA"/>
</dbReference>
<evidence type="ECO:0000313" key="2">
    <source>
        <dbReference type="Proteomes" id="UP000309992"/>
    </source>
</evidence>
<proteinExistence type="predicted"/>
<sequence length="121" mass="13780">MPREYTISLACAEPGCRERSLTIANTRAEEREIRQRYARSPYKCTRHLKPDEVLSAENLSRTTVLVAGKSERWPDMPELFWNGTRGFRHGPGFKAYANDFPPGTRLVVTARIELPEGGEDQ</sequence>
<protein>
    <submittedName>
        <fullName evidence="1">Uncharacterized protein</fullName>
    </submittedName>
</protein>
<keyword evidence="2" id="KW-1185">Reference proteome</keyword>
<evidence type="ECO:0000313" key="1">
    <source>
        <dbReference type="EMBL" id="TKG67046.1"/>
    </source>
</evidence>
<gene>
    <name evidence="1" type="ORF">FCN18_24380</name>
</gene>
<comment type="caution">
    <text evidence="1">The sequence shown here is derived from an EMBL/GenBank/DDBJ whole genome shotgun (WGS) entry which is preliminary data.</text>
</comment>